<sequence>MKRELNLEMNGMEAITAGEISENGEKRERGPPNTSTAIPTKSPAEELMENITIETQSSAGFDSKAGVATNKALLRTESDLKKSRNVKNLIHKFSGGKSPQSSPSGSPTTTESSPGKISTGKLCAEKHTSETALTETKKTENGSASGQNQVDVTKSDKNGVLPSIRVTPPTNNSREAGLQGPDSAPNGHPKTSQALTGSGVGSESDFDPNKQPESPPSEEEPSHPKVSQNPKYQLFLGSDVLGNSSRDPDGTTRENGPRNSRWESNSSRSGPNNYRGSLESLASRDWDTMSDKMDSPPRVFNSPYTSPSIDYTQMYRGVSEYKETMSPGTSEFNLFSYNSRSTSPVASPTVAAPRGRFSAYETLTRRREAAANMLSMRPAAPSKRDFIEELTAQLDTVQKRNQFLEAESIELDKERNQIRFEMRGLLVQIGDLQRINTQLQVEMKKTRERITELETDNGMMNERFGKQESELKEAREMMVEAHTQEYAFNFLQQSLKNKIKDHEEALEKQTQQMQALSEKLWHAERELEELKAEKQLREKKTGDLNSTVMRLEAELGEALKAASQADAERRLYQKLKDDAQARVEELEESLLERAQELQKTQQTVIRLQGEVSEKLMDREHTLEEEIQLRERLQLRCKQAERTVEDLQMELQAMAQSKEDLAKQLKQAQERAIDLESDLEEMHDSEQRWASKHKRTLEQTEQLQLKLIQQKDLNEQLECEKAILEKQIRELRIEVLELQNNRVQEDVVSKAENKVKELENLLRVEERNKMMLTNAIGKLERKINELTDQLEEEHKLATEQKELMTQRMRSLKRQLNEAEEEAGRKDKQYRSVQRELAEEREANGRLQRQLLDQNLQLKRKESFMMRQTLDSFRLDLTADEDALLKADATFSKD</sequence>
<dbReference type="Proteomes" id="UP000694397">
    <property type="component" value="Chromosome 6"/>
</dbReference>
<dbReference type="InterPro" id="IPR002928">
    <property type="entry name" value="Myosin_tail"/>
</dbReference>
<feature type="domain" description="Myosin tail" evidence="4">
    <location>
        <begin position="625"/>
        <end position="849"/>
    </location>
</feature>
<dbReference type="GeneTree" id="ENSGT00940000167600"/>
<organism evidence="5 6">
    <name type="scientific">Scleropages formosus</name>
    <name type="common">Asian bonytongue</name>
    <name type="synonym">Osteoglossum formosum</name>
    <dbReference type="NCBI Taxonomy" id="113540"/>
    <lineage>
        <taxon>Eukaryota</taxon>
        <taxon>Metazoa</taxon>
        <taxon>Chordata</taxon>
        <taxon>Craniata</taxon>
        <taxon>Vertebrata</taxon>
        <taxon>Euteleostomi</taxon>
        <taxon>Actinopterygii</taxon>
        <taxon>Neopterygii</taxon>
        <taxon>Teleostei</taxon>
        <taxon>Osteoglossocephala</taxon>
        <taxon>Osteoglossomorpha</taxon>
        <taxon>Osteoglossiformes</taxon>
        <taxon>Osteoglossidae</taxon>
        <taxon>Scleropages</taxon>
    </lineage>
</organism>
<feature type="coiled-coil region" evidence="2">
    <location>
        <begin position="387"/>
        <end position="463"/>
    </location>
</feature>
<evidence type="ECO:0000313" key="6">
    <source>
        <dbReference type="Proteomes" id="UP000694397"/>
    </source>
</evidence>
<reference evidence="5" key="3">
    <citation type="submission" date="2025-09" db="UniProtKB">
        <authorList>
            <consortium name="Ensembl"/>
        </authorList>
    </citation>
    <scope>IDENTIFICATION</scope>
</reference>
<feature type="region of interest" description="Disordered" evidence="3">
    <location>
        <begin position="813"/>
        <end position="841"/>
    </location>
</feature>
<evidence type="ECO:0000313" key="5">
    <source>
        <dbReference type="Ensembl" id="ENSSFOP00015032869.2"/>
    </source>
</evidence>
<dbReference type="OrthoDB" id="8854891at2759"/>
<evidence type="ECO:0000256" key="2">
    <source>
        <dbReference type="SAM" id="Coils"/>
    </source>
</evidence>
<dbReference type="RefSeq" id="XP_018611372.2">
    <property type="nucleotide sequence ID" value="XM_018755856.2"/>
</dbReference>
<dbReference type="KEGG" id="sfm:108936486"/>
<proteinExistence type="predicted"/>
<keyword evidence="1 2" id="KW-0175">Coiled coil</keyword>
<dbReference type="Ensembl" id="ENSSFOT00015033233.2">
    <property type="protein sequence ID" value="ENSSFOP00015032869.2"/>
    <property type="gene ID" value="ENSSFOG00015021006.2"/>
</dbReference>
<dbReference type="AlphaFoldDB" id="A0A8C9V7J1"/>
<accession>A0A8C9V7J1</accession>
<dbReference type="GeneID" id="108936486"/>
<evidence type="ECO:0000256" key="3">
    <source>
        <dbReference type="SAM" id="MobiDB-lite"/>
    </source>
</evidence>
<dbReference type="GO" id="GO:0016459">
    <property type="term" value="C:myosin complex"/>
    <property type="evidence" value="ECO:0007669"/>
    <property type="project" value="InterPro"/>
</dbReference>
<dbReference type="PANTHER" id="PTHR46349">
    <property type="entry name" value="CINGULIN-LIKE PROTEIN 1-RELATED"/>
    <property type="match status" value="1"/>
</dbReference>
<feature type="region of interest" description="Disordered" evidence="3">
    <location>
        <begin position="74"/>
        <end position="305"/>
    </location>
</feature>
<feature type="region of interest" description="Disordered" evidence="3">
    <location>
        <begin position="1"/>
        <end position="42"/>
    </location>
</feature>
<name>A0A8C9V7J1_SCLFO</name>
<evidence type="ECO:0000256" key="1">
    <source>
        <dbReference type="ARBA" id="ARBA00023054"/>
    </source>
</evidence>
<feature type="compositionally biased region" description="Low complexity" evidence="3">
    <location>
        <begin position="258"/>
        <end position="269"/>
    </location>
</feature>
<feature type="compositionally biased region" description="Basic and acidic residues" evidence="3">
    <location>
        <begin position="246"/>
        <end position="256"/>
    </location>
</feature>
<dbReference type="GO" id="GO:0005923">
    <property type="term" value="C:bicellular tight junction"/>
    <property type="evidence" value="ECO:0007669"/>
    <property type="project" value="TreeGrafter"/>
</dbReference>
<feature type="compositionally biased region" description="Polar residues" evidence="3">
    <location>
        <begin position="141"/>
        <end position="152"/>
    </location>
</feature>
<reference evidence="5" key="2">
    <citation type="submission" date="2025-08" db="UniProtKB">
        <authorList>
            <consortium name="Ensembl"/>
        </authorList>
    </citation>
    <scope>IDENTIFICATION</scope>
</reference>
<feature type="compositionally biased region" description="Basic and acidic residues" evidence="3">
    <location>
        <begin position="282"/>
        <end position="295"/>
    </location>
</feature>
<evidence type="ECO:0000259" key="4">
    <source>
        <dbReference type="Pfam" id="PF01576"/>
    </source>
</evidence>
<protein>
    <submittedName>
        <fullName evidence="5">Cingulin-like protein 1</fullName>
    </submittedName>
</protein>
<dbReference type="Pfam" id="PF01576">
    <property type="entry name" value="Myosin_tail_1"/>
    <property type="match status" value="1"/>
</dbReference>
<feature type="compositionally biased region" description="Basic and acidic residues" evidence="3">
    <location>
        <begin position="820"/>
        <end position="841"/>
    </location>
</feature>
<dbReference type="GO" id="GO:0150105">
    <property type="term" value="P:protein localization to cell-cell junction"/>
    <property type="evidence" value="ECO:0007669"/>
    <property type="project" value="TreeGrafter"/>
</dbReference>
<gene>
    <name evidence="5" type="primary">LOC108936486</name>
</gene>
<reference evidence="5 6" key="1">
    <citation type="submission" date="2019-04" db="EMBL/GenBank/DDBJ databases">
        <authorList>
            <consortium name="Wellcome Sanger Institute Data Sharing"/>
        </authorList>
    </citation>
    <scope>NUCLEOTIDE SEQUENCE [LARGE SCALE GENOMIC DNA]</scope>
</reference>
<keyword evidence="6" id="KW-1185">Reference proteome</keyword>
<dbReference type="PANTHER" id="PTHR46349:SF2">
    <property type="entry name" value="CINGULIN-LIKE PROTEIN 1"/>
    <property type="match status" value="1"/>
</dbReference>
<feature type="compositionally biased region" description="Low complexity" evidence="3">
    <location>
        <begin position="95"/>
        <end position="115"/>
    </location>
</feature>
<feature type="compositionally biased region" description="Basic and acidic residues" evidence="3">
    <location>
        <begin position="123"/>
        <end position="140"/>
    </location>
</feature>